<keyword evidence="1" id="KW-0812">Transmembrane</keyword>
<name>A0A1M5QK72_9RHOB</name>
<accession>A0A1M5QK72</accession>
<dbReference type="AlphaFoldDB" id="A0A1M5QK72"/>
<sequence>MELVKQPLWQRALLGVLALILLVFTVPAYIDTANNPGLANLNGEVASLGSVAGAFLARQLA</sequence>
<feature type="transmembrane region" description="Helical" evidence="1">
    <location>
        <begin position="12"/>
        <end position="30"/>
    </location>
</feature>
<gene>
    <name evidence="2" type="ORF">SAMN05444003_2170</name>
</gene>
<keyword evidence="3" id="KW-1185">Reference proteome</keyword>
<protein>
    <submittedName>
        <fullName evidence="2">Uncharacterized protein</fullName>
    </submittedName>
</protein>
<keyword evidence="1" id="KW-1133">Transmembrane helix</keyword>
<dbReference type="OrthoDB" id="9922919at2"/>
<organism evidence="2 3">
    <name type="scientific">Cognatiyoonia sediminum</name>
    <dbReference type="NCBI Taxonomy" id="1508389"/>
    <lineage>
        <taxon>Bacteria</taxon>
        <taxon>Pseudomonadati</taxon>
        <taxon>Pseudomonadota</taxon>
        <taxon>Alphaproteobacteria</taxon>
        <taxon>Rhodobacterales</taxon>
        <taxon>Paracoccaceae</taxon>
        <taxon>Cognatiyoonia</taxon>
    </lineage>
</organism>
<evidence type="ECO:0000256" key="1">
    <source>
        <dbReference type="SAM" id="Phobius"/>
    </source>
</evidence>
<keyword evidence="1" id="KW-0472">Membrane</keyword>
<dbReference type="STRING" id="1508389.SAMN05444003_2170"/>
<dbReference type="Proteomes" id="UP000184074">
    <property type="component" value="Unassembled WGS sequence"/>
</dbReference>
<proteinExistence type="predicted"/>
<evidence type="ECO:0000313" key="2">
    <source>
        <dbReference type="EMBL" id="SHH14487.1"/>
    </source>
</evidence>
<dbReference type="EMBL" id="FQXB01000003">
    <property type="protein sequence ID" value="SHH14487.1"/>
    <property type="molecule type" value="Genomic_DNA"/>
</dbReference>
<evidence type="ECO:0000313" key="3">
    <source>
        <dbReference type="Proteomes" id="UP000184074"/>
    </source>
</evidence>
<dbReference type="RefSeq" id="WP_072900989.1">
    <property type="nucleotide sequence ID" value="NZ_FQXB01000003.1"/>
</dbReference>
<reference evidence="2 3" key="1">
    <citation type="submission" date="2016-11" db="EMBL/GenBank/DDBJ databases">
        <authorList>
            <person name="Jaros S."/>
            <person name="Januszkiewicz K."/>
            <person name="Wedrychowicz H."/>
        </authorList>
    </citation>
    <scope>NUCLEOTIDE SEQUENCE [LARGE SCALE GENOMIC DNA]</scope>
    <source>
        <strain evidence="2 3">DSM 28715</strain>
    </source>
</reference>